<proteinExistence type="predicted"/>
<dbReference type="AlphaFoldDB" id="A0A914VS26"/>
<organism evidence="1 2">
    <name type="scientific">Plectus sambesii</name>
    <dbReference type="NCBI Taxonomy" id="2011161"/>
    <lineage>
        <taxon>Eukaryota</taxon>
        <taxon>Metazoa</taxon>
        <taxon>Ecdysozoa</taxon>
        <taxon>Nematoda</taxon>
        <taxon>Chromadorea</taxon>
        <taxon>Plectida</taxon>
        <taxon>Plectina</taxon>
        <taxon>Plectoidea</taxon>
        <taxon>Plectidae</taxon>
        <taxon>Plectus</taxon>
    </lineage>
</organism>
<reference evidence="2" key="1">
    <citation type="submission" date="2022-11" db="UniProtKB">
        <authorList>
            <consortium name="WormBaseParasite"/>
        </authorList>
    </citation>
    <scope>IDENTIFICATION</scope>
</reference>
<keyword evidence="1" id="KW-1185">Reference proteome</keyword>
<name>A0A914VS26_9BILA</name>
<evidence type="ECO:0000313" key="2">
    <source>
        <dbReference type="WBParaSite" id="PSAMB.scaffold23075size454.g38798.t1"/>
    </source>
</evidence>
<accession>A0A914VS26</accession>
<sequence length="100" mass="10830">MATRGSIVTIFTDSAASDLFAQDALNSLLEKAVEKDIQINAVLTDHGCQCMCIDFDTASTVNPSSDVFQALRRLTRLTQGSLTEMDKTQKGYNAAVELVV</sequence>
<dbReference type="Proteomes" id="UP000887566">
    <property type="component" value="Unplaced"/>
</dbReference>
<dbReference type="WBParaSite" id="PSAMB.scaffold23075size454.g38798.t1">
    <property type="protein sequence ID" value="PSAMB.scaffold23075size454.g38798.t1"/>
    <property type="gene ID" value="PSAMB.scaffold23075size454.g38798"/>
</dbReference>
<evidence type="ECO:0000313" key="1">
    <source>
        <dbReference type="Proteomes" id="UP000887566"/>
    </source>
</evidence>
<protein>
    <submittedName>
        <fullName evidence="2">Uncharacterized protein</fullName>
    </submittedName>
</protein>